<sequence length="146" mass="16718">MRTSDSEVRRVITFNEPLLIRIGILSIRMITYYYRSGTEGVVVDPLGLSGALGVSSLSIRTKTYYYPHCQGTERGTGGVTRRYTRRYVSYEKKETLLYRMWRLVRLMAYAGNLTGISVVRLGCALIDMPVCVDHVLLFSYMMRVIL</sequence>
<name>A0AAV0WFF0_9HEMI</name>
<accession>A0AAV0WFF0</accession>
<reference evidence="1 2" key="1">
    <citation type="submission" date="2023-01" db="EMBL/GenBank/DDBJ databases">
        <authorList>
            <person name="Whitehead M."/>
        </authorList>
    </citation>
    <scope>NUCLEOTIDE SEQUENCE [LARGE SCALE GENOMIC DNA]</scope>
</reference>
<organism evidence="1 2">
    <name type="scientific">Macrosiphum euphorbiae</name>
    <name type="common">potato aphid</name>
    <dbReference type="NCBI Taxonomy" id="13131"/>
    <lineage>
        <taxon>Eukaryota</taxon>
        <taxon>Metazoa</taxon>
        <taxon>Ecdysozoa</taxon>
        <taxon>Arthropoda</taxon>
        <taxon>Hexapoda</taxon>
        <taxon>Insecta</taxon>
        <taxon>Pterygota</taxon>
        <taxon>Neoptera</taxon>
        <taxon>Paraneoptera</taxon>
        <taxon>Hemiptera</taxon>
        <taxon>Sternorrhyncha</taxon>
        <taxon>Aphidomorpha</taxon>
        <taxon>Aphidoidea</taxon>
        <taxon>Aphididae</taxon>
        <taxon>Macrosiphini</taxon>
        <taxon>Macrosiphum</taxon>
    </lineage>
</organism>
<comment type="caution">
    <text evidence="1">The sequence shown here is derived from an EMBL/GenBank/DDBJ whole genome shotgun (WGS) entry which is preliminary data.</text>
</comment>
<dbReference type="AlphaFoldDB" id="A0AAV0WFF0"/>
<keyword evidence="2" id="KW-1185">Reference proteome</keyword>
<proteinExistence type="predicted"/>
<evidence type="ECO:0000313" key="1">
    <source>
        <dbReference type="EMBL" id="CAI6354388.1"/>
    </source>
</evidence>
<gene>
    <name evidence="1" type="ORF">MEUPH1_LOCUS10400</name>
</gene>
<dbReference type="Proteomes" id="UP001160148">
    <property type="component" value="Unassembled WGS sequence"/>
</dbReference>
<protein>
    <submittedName>
        <fullName evidence="1">Uncharacterized protein</fullName>
    </submittedName>
</protein>
<evidence type="ECO:0000313" key="2">
    <source>
        <dbReference type="Proteomes" id="UP001160148"/>
    </source>
</evidence>
<dbReference type="EMBL" id="CARXXK010000002">
    <property type="protein sequence ID" value="CAI6354388.1"/>
    <property type="molecule type" value="Genomic_DNA"/>
</dbReference>